<dbReference type="Proteomes" id="UP001198565">
    <property type="component" value="Unassembled WGS sequence"/>
</dbReference>
<keyword evidence="4" id="KW-1185">Reference proteome</keyword>
<organism evidence="3 4">
    <name type="scientific">Streptantibioticus parmotrematis</name>
    <dbReference type="NCBI Taxonomy" id="2873249"/>
    <lineage>
        <taxon>Bacteria</taxon>
        <taxon>Bacillati</taxon>
        <taxon>Actinomycetota</taxon>
        <taxon>Actinomycetes</taxon>
        <taxon>Kitasatosporales</taxon>
        <taxon>Streptomycetaceae</taxon>
        <taxon>Streptantibioticus</taxon>
    </lineage>
</organism>
<comment type="caution">
    <text evidence="3">The sequence shown here is derived from an EMBL/GenBank/DDBJ whole genome shotgun (WGS) entry which is preliminary data.</text>
</comment>
<protein>
    <submittedName>
        <fullName evidence="3">Alpha/beta hydrolase</fullName>
    </submittedName>
</protein>
<dbReference type="SUPFAM" id="SSF53474">
    <property type="entry name" value="alpha/beta-Hydrolases"/>
    <property type="match status" value="1"/>
</dbReference>
<dbReference type="Pfam" id="PF12697">
    <property type="entry name" value="Abhydrolase_6"/>
    <property type="match status" value="1"/>
</dbReference>
<dbReference type="GO" id="GO:0016787">
    <property type="term" value="F:hydrolase activity"/>
    <property type="evidence" value="ECO:0007669"/>
    <property type="project" value="UniProtKB-KW"/>
</dbReference>
<proteinExistence type="predicted"/>
<evidence type="ECO:0000313" key="4">
    <source>
        <dbReference type="Proteomes" id="UP001198565"/>
    </source>
</evidence>
<dbReference type="PANTHER" id="PTHR43798">
    <property type="entry name" value="MONOACYLGLYCEROL LIPASE"/>
    <property type="match status" value="1"/>
</dbReference>
<evidence type="ECO:0000256" key="1">
    <source>
        <dbReference type="ARBA" id="ARBA00022801"/>
    </source>
</evidence>
<feature type="domain" description="AB hydrolase-1" evidence="2">
    <location>
        <begin position="25"/>
        <end position="244"/>
    </location>
</feature>
<dbReference type="InterPro" id="IPR000073">
    <property type="entry name" value="AB_hydrolase_1"/>
</dbReference>
<sequence>MRQVAESAGGVRIAYERDGRGDPALVLVHGWCCDRSYFAPQHAHFTGERAVVSLDLRGHGDSDRPDPGDPGCYTVAAFADDVRAVIRHAGLRRPVVVGHSLGGLVALACAAFPDEVGAAVLVDPAPLAKEAAKARFARSVAEVAADHDGSWRRGFAARRMLATDTARREETIAGAAVVPAAVAAEGMRAMAEFDGAGALARAAVPLLAITADEPEPALREHPGVALGRTVGAGHFVQLEVPDQVDAMLERFLRVVLPGAATA</sequence>
<evidence type="ECO:0000259" key="2">
    <source>
        <dbReference type="Pfam" id="PF12697"/>
    </source>
</evidence>
<dbReference type="PANTHER" id="PTHR43798:SF31">
    <property type="entry name" value="AB HYDROLASE SUPERFAMILY PROTEIN YCLE"/>
    <property type="match status" value="1"/>
</dbReference>
<dbReference type="InterPro" id="IPR050266">
    <property type="entry name" value="AB_hydrolase_sf"/>
</dbReference>
<gene>
    <name evidence="3" type="ORF">K7472_06265</name>
</gene>
<dbReference type="EMBL" id="JAINVZ010000003">
    <property type="protein sequence ID" value="MBY8884447.1"/>
    <property type="molecule type" value="Genomic_DNA"/>
</dbReference>
<keyword evidence="1 3" id="KW-0378">Hydrolase</keyword>
<dbReference type="RefSeq" id="WP_222974853.1">
    <property type="nucleotide sequence ID" value="NZ_JAINVZ010000003.1"/>
</dbReference>
<dbReference type="Gene3D" id="3.40.50.1820">
    <property type="entry name" value="alpha/beta hydrolase"/>
    <property type="match status" value="1"/>
</dbReference>
<dbReference type="InterPro" id="IPR029058">
    <property type="entry name" value="AB_hydrolase_fold"/>
</dbReference>
<name>A0ABS7QRH2_9ACTN</name>
<reference evidence="3 4" key="1">
    <citation type="submission" date="2021-08" db="EMBL/GenBank/DDBJ databases">
        <title>Streptomyces sp. PTM05 isolated from lichen.</title>
        <authorList>
            <person name="Somphong A."/>
            <person name="Phongsopitanun W."/>
            <person name="Tanasupawat S."/>
        </authorList>
    </citation>
    <scope>NUCLEOTIDE SEQUENCE [LARGE SCALE GENOMIC DNA]</scope>
    <source>
        <strain evidence="3 4">Ptm05</strain>
    </source>
</reference>
<accession>A0ABS7QRH2</accession>
<evidence type="ECO:0000313" key="3">
    <source>
        <dbReference type="EMBL" id="MBY8884447.1"/>
    </source>
</evidence>